<organism evidence="1 2">
    <name type="scientific">Nonomuraea purpurea</name>
    <dbReference type="NCBI Taxonomy" id="1849276"/>
    <lineage>
        <taxon>Bacteria</taxon>
        <taxon>Bacillati</taxon>
        <taxon>Actinomycetota</taxon>
        <taxon>Actinomycetes</taxon>
        <taxon>Streptosporangiales</taxon>
        <taxon>Streptosporangiaceae</taxon>
        <taxon>Nonomuraea</taxon>
    </lineage>
</organism>
<gene>
    <name evidence="1" type="ORF">ACFOY2_37225</name>
</gene>
<evidence type="ECO:0000313" key="1">
    <source>
        <dbReference type="EMBL" id="MFC4012920.1"/>
    </source>
</evidence>
<comment type="caution">
    <text evidence="1">The sequence shown here is derived from an EMBL/GenBank/DDBJ whole genome shotgun (WGS) entry which is preliminary data.</text>
</comment>
<proteinExistence type="predicted"/>
<evidence type="ECO:0000313" key="2">
    <source>
        <dbReference type="Proteomes" id="UP001595851"/>
    </source>
</evidence>
<name>A0ABV8GG70_9ACTN</name>
<sequence length="232" mass="25069">MMDELKTMWVTVPPGTPDDLAGARRRLLEGMDGPPPRRRIFGGGRAIFTGPRLLVAAGVAMAAVAAPLVIGDGDPAYAVAKNPDGTMIVTINKLQDPEGLQAALNAQGIKADVTYNPRDKRCASGRFASADNAYGSPNPKNMTAEQRKEFFRPEHWRSRDVARPISKDKFRISPNFMRPGETLVLEFRLGNDPGVGWSLGTWLAKAGSSVRPCTLVDEGGADKEHAKEMAGR</sequence>
<dbReference type="RefSeq" id="WP_379532808.1">
    <property type="nucleotide sequence ID" value="NZ_JBHSBI010000024.1"/>
</dbReference>
<accession>A0ABV8GG70</accession>
<protein>
    <submittedName>
        <fullName evidence="1">Uncharacterized protein</fullName>
    </submittedName>
</protein>
<keyword evidence="2" id="KW-1185">Reference proteome</keyword>
<dbReference type="EMBL" id="JBHSBI010000024">
    <property type="protein sequence ID" value="MFC4012920.1"/>
    <property type="molecule type" value="Genomic_DNA"/>
</dbReference>
<reference evidence="2" key="1">
    <citation type="journal article" date="2019" name="Int. J. Syst. Evol. Microbiol.">
        <title>The Global Catalogue of Microorganisms (GCM) 10K type strain sequencing project: providing services to taxonomists for standard genome sequencing and annotation.</title>
        <authorList>
            <consortium name="The Broad Institute Genomics Platform"/>
            <consortium name="The Broad Institute Genome Sequencing Center for Infectious Disease"/>
            <person name="Wu L."/>
            <person name="Ma J."/>
        </authorList>
    </citation>
    <scope>NUCLEOTIDE SEQUENCE [LARGE SCALE GENOMIC DNA]</scope>
    <source>
        <strain evidence="2">TBRC 1276</strain>
    </source>
</reference>
<dbReference type="Proteomes" id="UP001595851">
    <property type="component" value="Unassembled WGS sequence"/>
</dbReference>